<feature type="region of interest" description="Disordered" evidence="1">
    <location>
        <begin position="75"/>
        <end position="139"/>
    </location>
</feature>
<proteinExistence type="predicted"/>
<dbReference type="GeneID" id="92514225"/>
<feature type="region of interest" description="Disordered" evidence="1">
    <location>
        <begin position="153"/>
        <end position="173"/>
    </location>
</feature>
<keyword evidence="3" id="KW-1185">Reference proteome</keyword>
<protein>
    <submittedName>
        <fullName evidence="2">Uncharacterized protein</fullName>
    </submittedName>
</protein>
<name>A0A836HEV6_9TRYP</name>
<comment type="caution">
    <text evidence="2">The sequence shown here is derived from an EMBL/GenBank/DDBJ whole genome shotgun (WGS) entry which is preliminary data.</text>
</comment>
<accession>A0A836HEV6</accession>
<reference evidence="2 3" key="1">
    <citation type="submission" date="2021-03" db="EMBL/GenBank/DDBJ databases">
        <title>Leishmania (Mundinia) martiniquensis Genome sequencing and assembly.</title>
        <authorList>
            <person name="Almutairi H."/>
            <person name="Gatherer D."/>
        </authorList>
    </citation>
    <scope>NUCLEOTIDE SEQUENCE [LARGE SCALE GENOMIC DNA]</scope>
    <source>
        <strain evidence="2">LSCM1</strain>
    </source>
</reference>
<feature type="region of interest" description="Disordered" evidence="1">
    <location>
        <begin position="40"/>
        <end position="60"/>
    </location>
</feature>
<feature type="compositionally biased region" description="Basic and acidic residues" evidence="1">
    <location>
        <begin position="632"/>
        <end position="641"/>
    </location>
</feature>
<dbReference type="OrthoDB" id="273604at2759"/>
<dbReference type="EMBL" id="JAFEUZ010000026">
    <property type="protein sequence ID" value="KAG5476486.1"/>
    <property type="molecule type" value="Genomic_DNA"/>
</dbReference>
<dbReference type="Proteomes" id="UP000673552">
    <property type="component" value="Chromosome 26"/>
</dbReference>
<gene>
    <name evidence="2" type="ORF">LSCM1_04198</name>
</gene>
<dbReference type="AlphaFoldDB" id="A0A836HEV6"/>
<dbReference type="RefSeq" id="XP_067177944.1">
    <property type="nucleotide sequence ID" value="XM_067321713.1"/>
</dbReference>
<evidence type="ECO:0000313" key="3">
    <source>
        <dbReference type="Proteomes" id="UP000673552"/>
    </source>
</evidence>
<feature type="region of interest" description="Disordered" evidence="1">
    <location>
        <begin position="632"/>
        <end position="664"/>
    </location>
</feature>
<organism evidence="2 3">
    <name type="scientific">Leishmania martiniquensis</name>
    <dbReference type="NCBI Taxonomy" id="1580590"/>
    <lineage>
        <taxon>Eukaryota</taxon>
        <taxon>Discoba</taxon>
        <taxon>Euglenozoa</taxon>
        <taxon>Kinetoplastea</taxon>
        <taxon>Metakinetoplastina</taxon>
        <taxon>Trypanosomatida</taxon>
        <taxon>Trypanosomatidae</taxon>
        <taxon>Leishmaniinae</taxon>
        <taxon>Leishmania</taxon>
    </lineage>
</organism>
<dbReference type="KEGG" id="lmat:92514225"/>
<feature type="compositionally biased region" description="Low complexity" evidence="1">
    <location>
        <begin position="98"/>
        <end position="139"/>
    </location>
</feature>
<evidence type="ECO:0000256" key="1">
    <source>
        <dbReference type="SAM" id="MobiDB-lite"/>
    </source>
</evidence>
<feature type="compositionally biased region" description="Polar residues" evidence="1">
    <location>
        <begin position="644"/>
        <end position="664"/>
    </location>
</feature>
<sequence>MDVWFEYALAISELIYSRKLHEYEGVCASLMRKAAMAAEDSETNEARMSSAKEDRKQSGVETTVAFTASWAAPEQPTALMGSSGGRPLTSVDDGGLDVSAPPSGPVASVSCHGTAAGSGNSAASDPCTASSAATSPNTARLTHGCKADQAAMLRPSSLASEHAPAPPGDAEYRGLDGAANSALLSAKAVGALLHAMQLPKSMRMATSRSQQIDEIQAEADVVFQGLEDVFVLQAGDAAAAAVSAEACVEGCATSGASPPLPCPTPTRFERSDEEERSVTSTQSRPLTATPTASVANGGERHLLYGELTSVGVRELQAISIACSCVMRAEHRRSRACNNGPDESDFPNHPSARSASFLGAFSAPAPSPSLSVPCSGSSASLHTGDCCRGHGHTSQGAVIVAVDVGSGNGRLLFEWARLAAAACRCQHILPPRRHAGEGAMFAGAARAPPPLHPTDSASKGALAATRSATDERSRNLISAAYAPLGIASRATTWLGWLGVGIELVPSRMRIAREALAPHYLNLRKTLPAPTAGGGVSSIVTHLRLCLPEANAFTGSSASRSSSASLKAVAARCTTAPPSAAAGAGGRTPQPSARVLLYEGDALAPGVLSNATLCRFPNLDHSDGPVPLRELHAAHGTGSREHSWGVGSTSCPGAARSTTNARTTEASTSKTCHLSTAFAGAYGRLGVQASTSMPSASVKEAGSGCSARERAAEQDYYPLCRVEGGPSLTGQEDPHVVVFCCGLGFDEAQVRQLCQRLEEMLLGRLDTTGATPLLSVRGDPAANQQFSEDVEAAGSVASCTLPPLPSPGKAEEGGVEARLEMQLSTPTPADPTTGSATTRAAGLSSHRHWKSVTCVLLLRPMDVLHPTFPLFRCARRLFDTLHQPILAEDTALLLSTGCRPDGNAVPFSMRAAPTWAPQPGSLTAHDIVDSDVWRTALETTWMSAAPAWVVRFCF</sequence>
<evidence type="ECO:0000313" key="2">
    <source>
        <dbReference type="EMBL" id="KAG5476486.1"/>
    </source>
</evidence>
<feature type="compositionally biased region" description="Polar residues" evidence="1">
    <location>
        <begin position="278"/>
        <end position="294"/>
    </location>
</feature>
<feature type="region of interest" description="Disordered" evidence="1">
    <location>
        <begin position="252"/>
        <end position="294"/>
    </location>
</feature>